<dbReference type="Gene3D" id="3.90.470.20">
    <property type="entry name" value="4'-phosphopantetheinyl transferase domain"/>
    <property type="match status" value="1"/>
</dbReference>
<organism evidence="10 11">
    <name type="scientific">Chitinophaga chungangae</name>
    <dbReference type="NCBI Taxonomy" id="2821488"/>
    <lineage>
        <taxon>Bacteria</taxon>
        <taxon>Pseudomonadati</taxon>
        <taxon>Bacteroidota</taxon>
        <taxon>Chitinophagia</taxon>
        <taxon>Chitinophagales</taxon>
        <taxon>Chitinophagaceae</taxon>
        <taxon>Chitinophaga</taxon>
    </lineage>
</organism>
<evidence type="ECO:0000256" key="7">
    <source>
        <dbReference type="ARBA" id="ARBA00023160"/>
    </source>
</evidence>
<keyword evidence="8" id="KW-0963">Cytoplasm</keyword>
<evidence type="ECO:0000256" key="6">
    <source>
        <dbReference type="ARBA" id="ARBA00023098"/>
    </source>
</evidence>
<name>A0ABS3Y8T0_9BACT</name>
<protein>
    <recommendedName>
        <fullName evidence="8">Holo-[acyl-carrier-protein] synthase</fullName>
        <shortName evidence="8">Holo-ACP synthase</shortName>
        <ecNumber evidence="8">2.7.8.7</ecNumber>
    </recommendedName>
    <alternativeName>
        <fullName evidence="8">4'-phosphopantetheinyl transferase AcpS</fullName>
    </alternativeName>
</protein>
<dbReference type="EC" id="2.7.8.7" evidence="8"/>
<gene>
    <name evidence="8 10" type="primary">acpS</name>
    <name evidence="10" type="ORF">J7I43_02555</name>
</gene>
<evidence type="ECO:0000256" key="1">
    <source>
        <dbReference type="ARBA" id="ARBA00022516"/>
    </source>
</evidence>
<dbReference type="EMBL" id="JAGHKP010000001">
    <property type="protein sequence ID" value="MBO9151070.1"/>
    <property type="molecule type" value="Genomic_DNA"/>
</dbReference>
<comment type="function">
    <text evidence="8">Transfers the 4'-phosphopantetheine moiety from coenzyme A to a Ser of acyl-carrier-protein.</text>
</comment>
<dbReference type="NCBIfam" id="TIGR00516">
    <property type="entry name" value="acpS"/>
    <property type="match status" value="1"/>
</dbReference>
<evidence type="ECO:0000313" key="11">
    <source>
        <dbReference type="Proteomes" id="UP000679126"/>
    </source>
</evidence>
<comment type="subcellular location">
    <subcellularLocation>
        <location evidence="8">Cytoplasm</location>
    </subcellularLocation>
</comment>
<dbReference type="Pfam" id="PF01648">
    <property type="entry name" value="ACPS"/>
    <property type="match status" value="1"/>
</dbReference>
<feature type="binding site" evidence="8">
    <location>
        <position position="56"/>
    </location>
    <ligand>
        <name>Mg(2+)</name>
        <dbReference type="ChEBI" id="CHEBI:18420"/>
    </ligand>
</feature>
<dbReference type="InterPro" id="IPR004568">
    <property type="entry name" value="Ppantetheine-prot_Trfase_dom"/>
</dbReference>
<dbReference type="GO" id="GO:0008897">
    <property type="term" value="F:holo-[acyl-carrier-protein] synthase activity"/>
    <property type="evidence" value="ECO:0007669"/>
    <property type="project" value="UniProtKB-EC"/>
</dbReference>
<keyword evidence="11" id="KW-1185">Reference proteome</keyword>
<keyword evidence="3 8" id="KW-0479">Metal-binding</keyword>
<feature type="binding site" evidence="8">
    <location>
        <position position="8"/>
    </location>
    <ligand>
        <name>Mg(2+)</name>
        <dbReference type="ChEBI" id="CHEBI:18420"/>
    </ligand>
</feature>
<comment type="caution">
    <text evidence="10">The sequence shown here is derived from an EMBL/GenBank/DDBJ whole genome shotgun (WGS) entry which is preliminary data.</text>
</comment>
<evidence type="ECO:0000256" key="2">
    <source>
        <dbReference type="ARBA" id="ARBA00022679"/>
    </source>
</evidence>
<keyword evidence="5 8" id="KW-0460">Magnesium</keyword>
<keyword evidence="1 8" id="KW-0444">Lipid biosynthesis</keyword>
<dbReference type="HAMAP" id="MF_00101">
    <property type="entry name" value="AcpS"/>
    <property type="match status" value="1"/>
</dbReference>
<comment type="cofactor">
    <cofactor evidence="8">
        <name>Mg(2+)</name>
        <dbReference type="ChEBI" id="CHEBI:18420"/>
    </cofactor>
</comment>
<proteinExistence type="inferred from homology"/>
<evidence type="ECO:0000256" key="5">
    <source>
        <dbReference type="ARBA" id="ARBA00022842"/>
    </source>
</evidence>
<dbReference type="InterPro" id="IPR002582">
    <property type="entry name" value="ACPS"/>
</dbReference>
<dbReference type="RefSeq" id="WP_209142907.1">
    <property type="nucleotide sequence ID" value="NZ_JAGHKP010000001.1"/>
</dbReference>
<evidence type="ECO:0000259" key="9">
    <source>
        <dbReference type="Pfam" id="PF01648"/>
    </source>
</evidence>
<dbReference type="Proteomes" id="UP000679126">
    <property type="component" value="Unassembled WGS sequence"/>
</dbReference>
<evidence type="ECO:0000256" key="4">
    <source>
        <dbReference type="ARBA" id="ARBA00022832"/>
    </source>
</evidence>
<dbReference type="NCBIfam" id="TIGR00556">
    <property type="entry name" value="pantethn_trn"/>
    <property type="match status" value="1"/>
</dbReference>
<feature type="domain" description="4'-phosphopantetheinyl transferase" evidence="9">
    <location>
        <begin position="4"/>
        <end position="98"/>
    </location>
</feature>
<comment type="catalytic activity">
    <reaction evidence="8">
        <text>apo-[ACP] + CoA = holo-[ACP] + adenosine 3',5'-bisphosphate + H(+)</text>
        <dbReference type="Rhea" id="RHEA:12068"/>
        <dbReference type="Rhea" id="RHEA-COMP:9685"/>
        <dbReference type="Rhea" id="RHEA-COMP:9690"/>
        <dbReference type="ChEBI" id="CHEBI:15378"/>
        <dbReference type="ChEBI" id="CHEBI:29999"/>
        <dbReference type="ChEBI" id="CHEBI:57287"/>
        <dbReference type="ChEBI" id="CHEBI:58343"/>
        <dbReference type="ChEBI" id="CHEBI:64479"/>
        <dbReference type="EC" id="2.7.8.7"/>
    </reaction>
</comment>
<keyword evidence="6 8" id="KW-0443">Lipid metabolism</keyword>
<comment type="similarity">
    <text evidence="8">Belongs to the P-Pant transferase superfamily. AcpS family.</text>
</comment>
<dbReference type="InterPro" id="IPR008278">
    <property type="entry name" value="4-PPantetheinyl_Trfase_dom"/>
</dbReference>
<reference evidence="11" key="1">
    <citation type="submission" date="2021-03" db="EMBL/GenBank/DDBJ databases">
        <title>Assistant Professor.</title>
        <authorList>
            <person name="Huq M.A."/>
        </authorList>
    </citation>
    <scope>NUCLEOTIDE SEQUENCE [LARGE SCALE GENOMIC DNA]</scope>
    <source>
        <strain evidence="11">MAH-28</strain>
    </source>
</reference>
<keyword evidence="2 8" id="KW-0808">Transferase</keyword>
<keyword evidence="7 8" id="KW-0275">Fatty acid biosynthesis</keyword>
<dbReference type="SUPFAM" id="SSF56214">
    <property type="entry name" value="4'-phosphopantetheinyl transferase"/>
    <property type="match status" value="1"/>
</dbReference>
<evidence type="ECO:0000256" key="3">
    <source>
        <dbReference type="ARBA" id="ARBA00022723"/>
    </source>
</evidence>
<accession>A0ABS3Y8T0</accession>
<keyword evidence="4 8" id="KW-0276">Fatty acid metabolism</keyword>
<evidence type="ECO:0000313" key="10">
    <source>
        <dbReference type="EMBL" id="MBO9151070.1"/>
    </source>
</evidence>
<sequence>MMQGIGTDIVEVDRIASKIEKGQGFRELVFTPLEIAYCEKQVNKFENYAARFAAKEAFLKALGTGYGGSGIHFNEIEVRNDAAGKPGLFLIGNAAPRMEGLNALLSMSHVKAFAMATVVIF</sequence>
<dbReference type="InterPro" id="IPR037143">
    <property type="entry name" value="4-PPantetheinyl_Trfase_dom_sf"/>
</dbReference>
<evidence type="ECO:0000256" key="8">
    <source>
        <dbReference type="HAMAP-Rule" id="MF_00101"/>
    </source>
</evidence>